<proteinExistence type="predicted"/>
<dbReference type="EMBL" id="CM055751">
    <property type="protein sequence ID" value="KAJ7993510.1"/>
    <property type="molecule type" value="Genomic_DNA"/>
</dbReference>
<comment type="caution">
    <text evidence="1">The sequence shown here is derived from an EMBL/GenBank/DDBJ whole genome shotgun (WGS) entry which is preliminary data.</text>
</comment>
<sequence>MAEEILESEGSGDLYLDGRALKPDSSRKLDTSQRGRRLGGQLDKDGQVQTNRWADYREDPPRREEPATERGARREAPGFCLATHRCPLTRGQGQRPA</sequence>
<reference evidence="1" key="1">
    <citation type="submission" date="2021-05" db="EMBL/GenBank/DDBJ databases">
        <authorList>
            <person name="Pan Q."/>
            <person name="Jouanno E."/>
            <person name="Zahm M."/>
            <person name="Klopp C."/>
            <person name="Cabau C."/>
            <person name="Louis A."/>
            <person name="Berthelot C."/>
            <person name="Parey E."/>
            <person name="Roest Crollius H."/>
            <person name="Montfort J."/>
            <person name="Robinson-Rechavi M."/>
            <person name="Bouchez O."/>
            <person name="Lampietro C."/>
            <person name="Lopez Roques C."/>
            <person name="Donnadieu C."/>
            <person name="Postlethwait J."/>
            <person name="Bobe J."/>
            <person name="Dillon D."/>
            <person name="Chandos A."/>
            <person name="von Hippel F."/>
            <person name="Guiguen Y."/>
        </authorList>
    </citation>
    <scope>NUCLEOTIDE SEQUENCE</scope>
    <source>
        <strain evidence="1">YG-Jan2019</strain>
    </source>
</reference>
<gene>
    <name evidence="1" type="ORF">DPEC_G00273160</name>
</gene>
<protein>
    <submittedName>
        <fullName evidence="1">Uncharacterized protein</fullName>
    </submittedName>
</protein>
<name>A0ACC2FQJ3_DALPE</name>
<keyword evidence="2" id="KW-1185">Reference proteome</keyword>
<accession>A0ACC2FQJ3</accession>
<dbReference type="Proteomes" id="UP001157502">
    <property type="component" value="Chromosome 24"/>
</dbReference>
<organism evidence="1 2">
    <name type="scientific">Dallia pectoralis</name>
    <name type="common">Alaska blackfish</name>
    <dbReference type="NCBI Taxonomy" id="75939"/>
    <lineage>
        <taxon>Eukaryota</taxon>
        <taxon>Metazoa</taxon>
        <taxon>Chordata</taxon>
        <taxon>Craniata</taxon>
        <taxon>Vertebrata</taxon>
        <taxon>Euteleostomi</taxon>
        <taxon>Actinopterygii</taxon>
        <taxon>Neopterygii</taxon>
        <taxon>Teleostei</taxon>
        <taxon>Protacanthopterygii</taxon>
        <taxon>Esociformes</taxon>
        <taxon>Umbridae</taxon>
        <taxon>Dallia</taxon>
    </lineage>
</organism>
<evidence type="ECO:0000313" key="1">
    <source>
        <dbReference type="EMBL" id="KAJ7993510.1"/>
    </source>
</evidence>
<evidence type="ECO:0000313" key="2">
    <source>
        <dbReference type="Proteomes" id="UP001157502"/>
    </source>
</evidence>